<dbReference type="AlphaFoldDB" id="A0A380TA62"/>
<dbReference type="Gene3D" id="3.40.50.1820">
    <property type="entry name" value="alpha/beta hydrolase"/>
    <property type="match status" value="1"/>
</dbReference>
<gene>
    <name evidence="1" type="ORF">DF3PB_1710005</name>
</gene>
<sequence length="405" mass="44282">MTHLSPLHDGGAVGSGSGSDSCALATKTPSAKATAGAKQERDLIPLVKDTMLLTRIAGATGHESREDSLLIVFSCANSKSFTFYLNTQSMPCDVLYVRDPFLNHWYQSGVEPSSNVDALAASLKRIRESYRSVYCLGSSMGGYASLLFGSLLGARRVIALAPQVVLDPSFPRSPHRNTRLHYADIRTIVKQASDTEILIAFGDLDPVDSYNISWLQDGDRFPEHISVVSYLGYDHLFPKALQKAAPLDQYFSQVFTGFTPETHGLPFRAGLGLSPAQIEGIQAAVPLYFKKDHAAAFAILKPLIDRYPAWWAAKQLCGLAGLHGNIEPELSRRFVIEAADKNPRAFEFAHDAALAEIEAGNAEGARRYIGWVEAMRKGHTVSLALLEKYSSAFQSQVAFDKDNVQ</sequence>
<organism evidence="1">
    <name type="scientific">metagenome</name>
    <dbReference type="NCBI Taxonomy" id="256318"/>
    <lineage>
        <taxon>unclassified sequences</taxon>
        <taxon>metagenomes</taxon>
    </lineage>
</organism>
<evidence type="ECO:0000313" key="1">
    <source>
        <dbReference type="EMBL" id="SUS05108.1"/>
    </source>
</evidence>
<proteinExistence type="predicted"/>
<dbReference type="EMBL" id="UIDG01000081">
    <property type="protein sequence ID" value="SUS05108.1"/>
    <property type="molecule type" value="Genomic_DNA"/>
</dbReference>
<reference evidence="1" key="1">
    <citation type="submission" date="2018-07" db="EMBL/GenBank/DDBJ databases">
        <authorList>
            <person name="Quirk P.G."/>
            <person name="Krulwich T.A."/>
        </authorList>
    </citation>
    <scope>NUCLEOTIDE SEQUENCE</scope>
</reference>
<dbReference type="InterPro" id="IPR029058">
    <property type="entry name" value="AB_hydrolase_fold"/>
</dbReference>
<protein>
    <recommendedName>
        <fullName evidence="2">Alpha/beta hydrolase</fullName>
    </recommendedName>
</protein>
<accession>A0A380TA62</accession>
<name>A0A380TA62_9ZZZZ</name>
<dbReference type="SUPFAM" id="SSF53474">
    <property type="entry name" value="alpha/beta-Hydrolases"/>
    <property type="match status" value="1"/>
</dbReference>
<evidence type="ECO:0008006" key="2">
    <source>
        <dbReference type="Google" id="ProtNLM"/>
    </source>
</evidence>